<name>A0ABQ1SEC8_9FLAO</name>
<keyword evidence="2" id="KW-1185">Reference proteome</keyword>
<evidence type="ECO:0000313" key="2">
    <source>
        <dbReference type="Proteomes" id="UP000599179"/>
    </source>
</evidence>
<organism evidence="1 2">
    <name type="scientific">Psychroflexus planctonicus</name>
    <dbReference type="NCBI Taxonomy" id="1526575"/>
    <lineage>
        <taxon>Bacteria</taxon>
        <taxon>Pseudomonadati</taxon>
        <taxon>Bacteroidota</taxon>
        <taxon>Flavobacteriia</taxon>
        <taxon>Flavobacteriales</taxon>
        <taxon>Flavobacteriaceae</taxon>
        <taxon>Psychroflexus</taxon>
    </lineage>
</organism>
<dbReference type="RefSeq" id="WP_188457894.1">
    <property type="nucleotide sequence ID" value="NZ_BMGM01000003.1"/>
</dbReference>
<dbReference type="EMBL" id="BMGM01000003">
    <property type="protein sequence ID" value="GGE30667.1"/>
    <property type="molecule type" value="Genomic_DNA"/>
</dbReference>
<dbReference type="Proteomes" id="UP000599179">
    <property type="component" value="Unassembled WGS sequence"/>
</dbReference>
<accession>A0ABQ1SEC8</accession>
<reference evidence="2" key="1">
    <citation type="journal article" date="2019" name="Int. J. Syst. Evol. Microbiol.">
        <title>The Global Catalogue of Microorganisms (GCM) 10K type strain sequencing project: providing services to taxonomists for standard genome sequencing and annotation.</title>
        <authorList>
            <consortium name="The Broad Institute Genomics Platform"/>
            <consortium name="The Broad Institute Genome Sequencing Center for Infectious Disease"/>
            <person name="Wu L."/>
            <person name="Ma J."/>
        </authorList>
    </citation>
    <scope>NUCLEOTIDE SEQUENCE [LARGE SCALE GENOMIC DNA]</scope>
    <source>
        <strain evidence="2">CGMCC 1.12931</strain>
    </source>
</reference>
<proteinExistence type="predicted"/>
<gene>
    <name evidence="1" type="ORF">GCM10010832_08890</name>
</gene>
<evidence type="ECO:0000313" key="1">
    <source>
        <dbReference type="EMBL" id="GGE30667.1"/>
    </source>
</evidence>
<comment type="caution">
    <text evidence="1">The sequence shown here is derived from an EMBL/GenBank/DDBJ whole genome shotgun (WGS) entry which is preliminary data.</text>
</comment>
<protein>
    <submittedName>
        <fullName evidence="1">Uncharacterized protein</fullName>
    </submittedName>
</protein>
<sequence length="132" mass="15687">MKLSFTYLLIILFSLQSFGVNAMNLVNFSNLISHYNHHKVEHQDSFWEFIDLHYGSQKQAHSDEHDEHQELPFQEGFSIAANVYYISTEQFNFTPIQSIIFKQENFNYEDHFSFLHATEILQPPKHLIDYKS</sequence>